<dbReference type="EMBL" id="FR854077">
    <property type="protein sequence ID" value="CCA82527.1"/>
    <property type="molecule type" value="Genomic_DNA"/>
</dbReference>
<evidence type="ECO:0000313" key="1">
    <source>
        <dbReference type="EMBL" id="CCA82527.1"/>
    </source>
</evidence>
<organism evidence="1">
    <name type="scientific">blood disease bacterium R229</name>
    <dbReference type="NCBI Taxonomy" id="741978"/>
    <lineage>
        <taxon>Bacteria</taxon>
        <taxon>Pseudomonadati</taxon>
        <taxon>Pseudomonadota</taxon>
        <taxon>Betaproteobacteria</taxon>
        <taxon>Burkholderiales</taxon>
        <taxon>Burkholderiaceae</taxon>
        <taxon>Ralstonia</taxon>
        <taxon>Ralstonia solanacearum species complex</taxon>
    </lineage>
</organism>
<sequence>MGWIKRLRVSTLLAGGCLIVVAMGAAEAVA</sequence>
<reference evidence="1" key="1">
    <citation type="journal article" date="2011" name="PLoS ONE">
        <title>Ralstonia syzygii, the Blood Disease Bacterium and some Asian R. solanacearum strains form a single genomic species despite divergent lifestyles.</title>
        <authorList>
            <person name="Remenant B."/>
            <person name="de Cambiaire J.C."/>
            <person name="Cellier G."/>
            <person name="Jacobs J.M."/>
            <person name="Mangenot S."/>
            <person name="Barbe V."/>
            <person name="Lajus A."/>
            <person name="Vallenet D."/>
            <person name="Medigue C."/>
            <person name="Fegan M."/>
            <person name="Allen C."/>
            <person name="Prior P."/>
        </authorList>
    </citation>
    <scope>NUCLEOTIDE SEQUENCE</scope>
    <source>
        <strain evidence="1">R229</strain>
    </source>
</reference>
<dbReference type="AlphaFoldDB" id="G2ZU14"/>
<gene>
    <name evidence="1" type="ORF">BDB_mp10133</name>
</gene>
<protein>
    <submittedName>
        <fullName evidence="1">Uncharacterized protein</fullName>
    </submittedName>
</protein>
<accession>G2ZU14</accession>
<reference evidence="1" key="2">
    <citation type="submission" date="2011-04" db="EMBL/GenBank/DDBJ databases">
        <authorList>
            <person name="Genoscope - CEA"/>
        </authorList>
    </citation>
    <scope>NUCLEOTIDE SEQUENCE</scope>
    <source>
        <strain evidence="1">R229</strain>
    </source>
</reference>
<proteinExistence type="predicted"/>
<name>G2ZU14_9RALS</name>